<dbReference type="Pfam" id="PF13621">
    <property type="entry name" value="Cupin_8"/>
    <property type="match status" value="1"/>
</dbReference>
<dbReference type="SUPFAM" id="SSF51197">
    <property type="entry name" value="Clavaminate synthase-like"/>
    <property type="match status" value="1"/>
</dbReference>
<dbReference type="InterPro" id="IPR041667">
    <property type="entry name" value="Cupin_8"/>
</dbReference>
<feature type="region of interest" description="Disordered" evidence="1">
    <location>
        <begin position="304"/>
        <end position="359"/>
    </location>
</feature>
<feature type="domain" description="JmjC" evidence="2">
    <location>
        <begin position="131"/>
        <end position="433"/>
    </location>
</feature>
<dbReference type="Proteomes" id="UP000054560">
    <property type="component" value="Unassembled WGS sequence"/>
</dbReference>
<dbReference type="InterPro" id="IPR014710">
    <property type="entry name" value="RmlC-like_jellyroll"/>
</dbReference>
<gene>
    <name evidence="3" type="ORF">SARC_00163</name>
</gene>
<dbReference type="Gene3D" id="2.60.120.10">
    <property type="entry name" value="Jelly Rolls"/>
    <property type="match status" value="2"/>
</dbReference>
<sequence length="491" mass="54783">MTTVKSNYTGFSVPEDNASIDRVNFADITPEQFYAQYIALRKPCIISGTLDDTQLAGTKQWTGGYLREHAGSAELLVERRETTQGKFGDDEKVEMTFGELLNHLDSGSQNYYLTTQDIPFEDGIMGLFGNPMNGLSEDFPERPRLSGNLVPQQVNMWLGASKVGATSGLHHDFHDNIYVLLRGHKQFTLFSPDQHASMYVYGTIQDVHENGRIVYKGDPLTRPDGLELDGKMGLTYRQRYQEYLLSKAEAELASAKDDGDKKCIAKKESELLLQTEKLEEIEDLLLTTADDEDFDGGLFDEDGVAFGDSDLENKDSDSERDSGDEADESESRSDSVPEATVDANENSGEHPKSFSQIGTVHRDKGSICDTFPLFTHAKRMVAELSTSDALYLPAGWFHEVTSQAASTLDTPISGSVGSKDSDDPLVTSNENVHTALNYWFYPPDAPNYQSPYSDGLWQYMWSLRQNTAVGEKRRREREEGSVDTDTRKKAK</sequence>
<organism evidence="3 4">
    <name type="scientific">Sphaeroforma arctica JP610</name>
    <dbReference type="NCBI Taxonomy" id="667725"/>
    <lineage>
        <taxon>Eukaryota</taxon>
        <taxon>Ichthyosporea</taxon>
        <taxon>Ichthyophonida</taxon>
        <taxon>Sphaeroforma</taxon>
    </lineage>
</organism>
<dbReference type="PROSITE" id="PS51184">
    <property type="entry name" value="JMJC"/>
    <property type="match status" value="1"/>
</dbReference>
<dbReference type="InterPro" id="IPR003347">
    <property type="entry name" value="JmjC_dom"/>
</dbReference>
<dbReference type="EMBL" id="KQ241600">
    <property type="protein sequence ID" value="KNC87729.1"/>
    <property type="molecule type" value="Genomic_DNA"/>
</dbReference>
<dbReference type="PANTHER" id="PTHR12461:SF100">
    <property type="entry name" value="JMJC DOMAIN-CONTAINING PROTEIN 4"/>
    <property type="match status" value="1"/>
</dbReference>
<dbReference type="PANTHER" id="PTHR12461">
    <property type="entry name" value="HYPOXIA-INDUCIBLE FACTOR 1 ALPHA INHIBITOR-RELATED"/>
    <property type="match status" value="1"/>
</dbReference>
<name>A0A0L0GFV3_9EUKA</name>
<feature type="compositionally biased region" description="Basic and acidic residues" evidence="1">
    <location>
        <begin position="311"/>
        <end position="335"/>
    </location>
</feature>
<dbReference type="eggNOG" id="KOG2508">
    <property type="taxonomic scope" value="Eukaryota"/>
</dbReference>
<dbReference type="GeneID" id="25900667"/>
<accession>A0A0L0GFV3</accession>
<reference evidence="3 4" key="1">
    <citation type="submission" date="2011-02" db="EMBL/GenBank/DDBJ databases">
        <title>The Genome Sequence of Sphaeroforma arctica JP610.</title>
        <authorList>
            <consortium name="The Broad Institute Genome Sequencing Platform"/>
            <person name="Russ C."/>
            <person name="Cuomo C."/>
            <person name="Young S.K."/>
            <person name="Zeng Q."/>
            <person name="Gargeya S."/>
            <person name="Alvarado L."/>
            <person name="Berlin A."/>
            <person name="Chapman S.B."/>
            <person name="Chen Z."/>
            <person name="Freedman E."/>
            <person name="Gellesch M."/>
            <person name="Goldberg J."/>
            <person name="Griggs A."/>
            <person name="Gujja S."/>
            <person name="Heilman E."/>
            <person name="Heiman D."/>
            <person name="Howarth C."/>
            <person name="Mehta T."/>
            <person name="Neiman D."/>
            <person name="Pearson M."/>
            <person name="Roberts A."/>
            <person name="Saif S."/>
            <person name="Shea T."/>
            <person name="Shenoy N."/>
            <person name="Sisk P."/>
            <person name="Stolte C."/>
            <person name="Sykes S."/>
            <person name="White J."/>
            <person name="Yandava C."/>
            <person name="Burger G."/>
            <person name="Gray M.W."/>
            <person name="Holland P.W.H."/>
            <person name="King N."/>
            <person name="Lang F.B.F."/>
            <person name="Roger A.J."/>
            <person name="Ruiz-Trillo I."/>
            <person name="Haas B."/>
            <person name="Nusbaum C."/>
            <person name="Birren B."/>
        </authorList>
    </citation>
    <scope>NUCLEOTIDE SEQUENCE [LARGE SCALE GENOMIC DNA]</scope>
    <source>
        <strain evidence="3 4">JP610</strain>
    </source>
</reference>
<dbReference type="OrthoDB" id="415358at2759"/>
<keyword evidence="4" id="KW-1185">Reference proteome</keyword>
<evidence type="ECO:0000256" key="1">
    <source>
        <dbReference type="SAM" id="MobiDB-lite"/>
    </source>
</evidence>
<evidence type="ECO:0000313" key="4">
    <source>
        <dbReference type="Proteomes" id="UP000054560"/>
    </source>
</evidence>
<dbReference type="RefSeq" id="XP_014161631.1">
    <property type="nucleotide sequence ID" value="XM_014306156.1"/>
</dbReference>
<feature type="region of interest" description="Disordered" evidence="1">
    <location>
        <begin position="467"/>
        <end position="491"/>
    </location>
</feature>
<proteinExistence type="predicted"/>
<evidence type="ECO:0000313" key="3">
    <source>
        <dbReference type="EMBL" id="KNC87729.1"/>
    </source>
</evidence>
<dbReference type="STRING" id="667725.A0A0L0GFV3"/>
<evidence type="ECO:0000259" key="2">
    <source>
        <dbReference type="PROSITE" id="PS51184"/>
    </source>
</evidence>
<protein>
    <recommendedName>
        <fullName evidence="2">JmjC domain-containing protein</fullName>
    </recommendedName>
</protein>
<dbReference type="AlphaFoldDB" id="A0A0L0GFV3"/>
<feature type="compositionally biased region" description="Basic and acidic residues" evidence="1">
    <location>
        <begin position="470"/>
        <end position="491"/>
    </location>
</feature>